<dbReference type="EMBL" id="JADHEC010000004">
    <property type="protein sequence ID" value="MBF2707532.1"/>
    <property type="molecule type" value="Genomic_DNA"/>
</dbReference>
<accession>A0A930UAZ4</accession>
<proteinExistence type="predicted"/>
<sequence length="158" mass="18730">MWYKVDFDKLILLLLPTFLRKPVLFGYLKALILPLSGSEKSLYYRWSNVRDDNLKKLSYNCQRCYFRGALNDKFDPVLRRITFEDTLSLEQDYIYTQAENLDVYLGTMWLEQDFNYAGSTVDYLVMVPRDIMNTKLNEIVALIEFYNLAGKQYQIISI</sequence>
<organism evidence="1 2">
    <name type="scientific">Flavobacterium soyangense</name>
    <dbReference type="NCBI Taxonomy" id="2023265"/>
    <lineage>
        <taxon>Bacteria</taxon>
        <taxon>Pseudomonadati</taxon>
        <taxon>Bacteroidota</taxon>
        <taxon>Flavobacteriia</taxon>
        <taxon>Flavobacteriales</taxon>
        <taxon>Flavobacteriaceae</taxon>
        <taxon>Flavobacterium</taxon>
    </lineage>
</organism>
<keyword evidence="2" id="KW-1185">Reference proteome</keyword>
<name>A0A930UAZ4_9FLAO</name>
<evidence type="ECO:0000313" key="2">
    <source>
        <dbReference type="Proteomes" id="UP000646211"/>
    </source>
</evidence>
<dbReference type="RefSeq" id="WP_194310799.1">
    <property type="nucleotide sequence ID" value="NZ_JADHEC010000004.1"/>
</dbReference>
<dbReference type="AlphaFoldDB" id="A0A930UAZ4"/>
<evidence type="ECO:0000313" key="1">
    <source>
        <dbReference type="EMBL" id="MBF2707532.1"/>
    </source>
</evidence>
<dbReference type="Proteomes" id="UP000646211">
    <property type="component" value="Unassembled WGS sequence"/>
</dbReference>
<comment type="caution">
    <text evidence="1">The sequence shown here is derived from an EMBL/GenBank/DDBJ whole genome shotgun (WGS) entry which is preliminary data.</text>
</comment>
<gene>
    <name evidence="1" type="ORF">IR213_02830</name>
</gene>
<protein>
    <submittedName>
        <fullName evidence="1">Uncharacterized protein</fullName>
    </submittedName>
</protein>
<reference evidence="1" key="1">
    <citation type="submission" date="2020-11" db="EMBL/GenBank/DDBJ databases">
        <title>Genome of Flavobacterium soyangense.</title>
        <authorList>
            <person name="Liu Q."/>
            <person name="Xin Y.-H."/>
        </authorList>
    </citation>
    <scope>NUCLEOTIDE SEQUENCE</scope>
    <source>
        <strain evidence="1">CGMCC 1.13493</strain>
    </source>
</reference>